<dbReference type="eggNOG" id="KOG0559">
    <property type="taxonomic scope" value="Eukaryota"/>
</dbReference>
<dbReference type="GO" id="GO:0045273">
    <property type="term" value="C:respiratory chain complex II (succinate dehydrogenase)"/>
    <property type="evidence" value="ECO:0007669"/>
    <property type="project" value="InterPro"/>
</dbReference>
<dbReference type="CDD" id="cd06849">
    <property type="entry name" value="lipoyl_domain"/>
    <property type="match status" value="1"/>
</dbReference>
<evidence type="ECO:0000256" key="2">
    <source>
        <dbReference type="ARBA" id="ARBA00011313"/>
    </source>
</evidence>
<dbReference type="GO" id="GO:0006121">
    <property type="term" value="P:mitochondrial electron transport, succinate to ubiquinone"/>
    <property type="evidence" value="ECO:0007669"/>
    <property type="project" value="InterPro"/>
</dbReference>
<dbReference type="GO" id="GO:0006099">
    <property type="term" value="P:tricarboxylic acid cycle"/>
    <property type="evidence" value="ECO:0007669"/>
    <property type="project" value="InterPro"/>
</dbReference>
<dbReference type="Gene3D" id="2.40.50.100">
    <property type="match status" value="1"/>
</dbReference>
<dbReference type="InterPro" id="IPR000089">
    <property type="entry name" value="Biotin_lipoyl"/>
</dbReference>
<dbReference type="EMBL" id="KE343505">
    <property type="protein sequence ID" value="EXB31238.1"/>
    <property type="molecule type" value="Genomic_DNA"/>
</dbReference>
<dbReference type="SUPFAM" id="SSF51230">
    <property type="entry name" value="Single hybrid motif"/>
    <property type="match status" value="1"/>
</dbReference>
<dbReference type="PANTHER" id="PTHR36358">
    <property type="entry name" value="SUCCINATE DEHYDROGENASE SUBUNIT 4, MITOCHONDRIAL"/>
    <property type="match status" value="1"/>
</dbReference>
<accession>W9QET9</accession>
<reference evidence="7" key="1">
    <citation type="submission" date="2013-01" db="EMBL/GenBank/DDBJ databases">
        <title>Draft Genome Sequence of a Mulberry Tree, Morus notabilis C.K. Schneid.</title>
        <authorList>
            <person name="He N."/>
            <person name="Zhao S."/>
        </authorList>
    </citation>
    <scope>NUCLEOTIDE SEQUENCE</scope>
</reference>
<organism evidence="6 7">
    <name type="scientific">Morus notabilis</name>
    <dbReference type="NCBI Taxonomy" id="981085"/>
    <lineage>
        <taxon>Eukaryota</taxon>
        <taxon>Viridiplantae</taxon>
        <taxon>Streptophyta</taxon>
        <taxon>Embryophyta</taxon>
        <taxon>Tracheophyta</taxon>
        <taxon>Spermatophyta</taxon>
        <taxon>Magnoliopsida</taxon>
        <taxon>eudicotyledons</taxon>
        <taxon>Gunneridae</taxon>
        <taxon>Pentapetalae</taxon>
        <taxon>rosids</taxon>
        <taxon>fabids</taxon>
        <taxon>Rosales</taxon>
        <taxon>Moraceae</taxon>
        <taxon>Moreae</taxon>
        <taxon>Morus</taxon>
    </lineage>
</organism>
<evidence type="ECO:0000256" key="4">
    <source>
        <dbReference type="ARBA" id="ARBA00022946"/>
    </source>
</evidence>
<proteinExistence type="predicted"/>
<dbReference type="InterPro" id="IPR011053">
    <property type="entry name" value="Single_hybrid_motif"/>
</dbReference>
<dbReference type="Proteomes" id="UP000030645">
    <property type="component" value="Unassembled WGS sequence"/>
</dbReference>
<dbReference type="InterPro" id="IPR003016">
    <property type="entry name" value="2-oxoA_DH_lipoyl-BS"/>
</dbReference>
<evidence type="ECO:0000256" key="3">
    <source>
        <dbReference type="ARBA" id="ARBA00022823"/>
    </source>
</evidence>
<dbReference type="PROSITE" id="PS00189">
    <property type="entry name" value="LIPOYL"/>
    <property type="match status" value="1"/>
</dbReference>
<keyword evidence="4" id="KW-0809">Transit peptide</keyword>
<evidence type="ECO:0000259" key="5">
    <source>
        <dbReference type="PROSITE" id="PS50968"/>
    </source>
</evidence>
<dbReference type="InterPro" id="IPR044963">
    <property type="entry name" value="SDH4"/>
</dbReference>
<dbReference type="Gene3D" id="1.20.1300.10">
    <property type="entry name" value="Fumarate reductase/succinate dehydrogenase, transmembrane subunit"/>
    <property type="match status" value="1"/>
</dbReference>
<evidence type="ECO:0000256" key="1">
    <source>
        <dbReference type="ARBA" id="ARBA00004434"/>
    </source>
</evidence>
<dbReference type="SUPFAM" id="SSF81343">
    <property type="entry name" value="Fumarate reductase respiratory complex transmembrane subunits"/>
    <property type="match status" value="1"/>
</dbReference>
<dbReference type="GO" id="GO:0005743">
    <property type="term" value="C:mitochondrial inner membrane"/>
    <property type="evidence" value="ECO:0007669"/>
    <property type="project" value="UniProtKB-SubCell"/>
</dbReference>
<gene>
    <name evidence="6" type="ORF">L484_014719</name>
</gene>
<comment type="subcellular location">
    <subcellularLocation>
        <location evidence="1">Mitochondrion inner membrane</location>
        <topology evidence="1">Single-pass membrane protein</topology>
    </subcellularLocation>
</comment>
<dbReference type="PANTHER" id="PTHR36358:SF1">
    <property type="entry name" value="SUCCINATE DEHYDROGENASE SUBUNIT 4, MITOCHONDRIAL"/>
    <property type="match status" value="1"/>
</dbReference>
<evidence type="ECO:0000313" key="7">
    <source>
        <dbReference type="Proteomes" id="UP000030645"/>
    </source>
</evidence>
<keyword evidence="3" id="KW-0450">Lipoyl</keyword>
<evidence type="ECO:0000313" key="6">
    <source>
        <dbReference type="EMBL" id="EXB31238.1"/>
    </source>
</evidence>
<sequence length="274" mass="30179">MVGVHPVVSAHPYDVPIHFLPSGQISDFSFFSIEQQSQVLGQAWRARPTVSGSCSYDTARKEASLICKEIACVQSSSYHTFLGDVVEAVVPFTGESITDGTLATFLKKPGDRVEVDEPITQIETDKVTIDVVSPEAGVITKPWAHHPLILNQISSLRGAGKNDREGFSTVALSLHRHHPQTLAFNTFGLRGFSTTTVGSAVPREIEAKGKRFGTAKKVISFTLLPNLALFWHINEGMEEILADYVHHEITRNLVVIYLRLFLLILAKDVFVSLV</sequence>
<dbReference type="PROSITE" id="PS50968">
    <property type="entry name" value="BIOTINYL_LIPOYL"/>
    <property type="match status" value="1"/>
</dbReference>
<dbReference type="InterPro" id="IPR034804">
    <property type="entry name" value="SQR/QFR_C/D"/>
</dbReference>
<keyword evidence="7" id="KW-1185">Reference proteome</keyword>
<feature type="domain" description="Lipoyl-binding" evidence="5">
    <location>
        <begin position="85"/>
        <end position="161"/>
    </location>
</feature>
<name>W9QET9_9ROSA</name>
<comment type="subunit">
    <text evidence="2">Component of complex II composed of eight subunits in plants: four classical SDH subunits SDH1, SDH2, SDH3 and SDH4 (a flavoprotein (FP), an iron-sulfur protein (IP), and a cytochrome b composed of a large and a small subunit.), as well as four subunits unknown in mitochondria from bacteria and heterotrophic eukaryotes.</text>
</comment>
<protein>
    <recommendedName>
        <fullName evidence="5">Lipoyl-binding domain-containing protein</fullName>
    </recommendedName>
</protein>
<dbReference type="AlphaFoldDB" id="W9QET9"/>
<dbReference type="STRING" id="981085.W9QET9"/>
<dbReference type="Pfam" id="PF00364">
    <property type="entry name" value="Biotin_lipoyl"/>
    <property type="match status" value="1"/>
</dbReference>